<dbReference type="RefSeq" id="WP_094075633.1">
    <property type="nucleotide sequence ID" value="NZ_NBYO01000001.1"/>
</dbReference>
<sequence>MIETHRSFVNRWECDENDHLNIQFYGQRFDEAARFFRLHSGGPLLGPLPRLRLIRYHAEMSGGAMARIESAAIEGGDHDGATLHLMRTVPGGTLAASCLDLDALNRNGGVASIAQGDLLASWLPRSPSFEQTEPLSFDEFAKIGGFCTGQSLVEGRECHGDGTLTQQGYLARYSNAAAHAWSAIGVGSTMLAERRLGRVAVEMKLTHHRPARLGEGLIIHSGTVGSEGKTIRLRHEIRRATDGVPIASAEVVSLLIDQERRKAVSLPDEVAAWVGRPVPPEARN</sequence>
<dbReference type="Gene3D" id="3.10.129.10">
    <property type="entry name" value="Hotdog Thioesterase"/>
    <property type="match status" value="1"/>
</dbReference>
<dbReference type="InterPro" id="IPR029069">
    <property type="entry name" value="HotDog_dom_sf"/>
</dbReference>
<dbReference type="CDD" id="cd00586">
    <property type="entry name" value="4HBT"/>
    <property type="match status" value="1"/>
</dbReference>
<dbReference type="Proteomes" id="UP000215405">
    <property type="component" value="Unassembled WGS sequence"/>
</dbReference>
<dbReference type="Pfam" id="PF13279">
    <property type="entry name" value="4HBT_2"/>
    <property type="match status" value="1"/>
</dbReference>
<evidence type="ECO:0008006" key="3">
    <source>
        <dbReference type="Google" id="ProtNLM"/>
    </source>
</evidence>
<dbReference type="AlphaFoldDB" id="A0A231V0M9"/>
<dbReference type="SUPFAM" id="SSF54637">
    <property type="entry name" value="Thioesterase/thiol ester dehydrase-isomerase"/>
    <property type="match status" value="2"/>
</dbReference>
<evidence type="ECO:0000313" key="2">
    <source>
        <dbReference type="Proteomes" id="UP000215405"/>
    </source>
</evidence>
<name>A0A231V0M9_9HYPH</name>
<organism evidence="1 2">
    <name type="scientific">Notoacmeibacter marinus</name>
    <dbReference type="NCBI Taxonomy" id="1876515"/>
    <lineage>
        <taxon>Bacteria</taxon>
        <taxon>Pseudomonadati</taxon>
        <taxon>Pseudomonadota</taxon>
        <taxon>Alphaproteobacteria</taxon>
        <taxon>Hyphomicrobiales</taxon>
        <taxon>Notoacmeibacteraceae</taxon>
        <taxon>Notoacmeibacter</taxon>
    </lineage>
</organism>
<gene>
    <name evidence="1" type="ORF">B7H23_01470</name>
</gene>
<evidence type="ECO:0000313" key="1">
    <source>
        <dbReference type="EMBL" id="OXT01664.1"/>
    </source>
</evidence>
<proteinExistence type="predicted"/>
<comment type="caution">
    <text evidence="1">The sequence shown here is derived from an EMBL/GenBank/DDBJ whole genome shotgun (WGS) entry which is preliminary data.</text>
</comment>
<dbReference type="EMBL" id="NBYO01000001">
    <property type="protein sequence ID" value="OXT01664.1"/>
    <property type="molecule type" value="Genomic_DNA"/>
</dbReference>
<keyword evidence="2" id="KW-1185">Reference proteome</keyword>
<protein>
    <recommendedName>
        <fullName evidence="3">Thioesterase domain-containing protein</fullName>
    </recommendedName>
</protein>
<reference evidence="2" key="1">
    <citation type="journal article" date="2017" name="Int. J. Syst. Evol. Microbiol.">
        <title>Notoacmeibacter marinus gen. nov., sp. nov., isolated from the gut of a limpet and proposal of Notoacmeibacteraceae fam. nov. in the order Rhizobiales of the class Alphaproteobacteria.</title>
        <authorList>
            <person name="Huang Z."/>
            <person name="Guo F."/>
            <person name="Lai Q."/>
        </authorList>
    </citation>
    <scope>NUCLEOTIDE SEQUENCE [LARGE SCALE GENOMIC DNA]</scope>
    <source>
        <strain evidence="2">XMTR2A4</strain>
    </source>
</reference>
<accession>A0A231V0M9</accession>